<feature type="transmembrane region" description="Helical" evidence="6">
    <location>
        <begin position="45"/>
        <end position="68"/>
    </location>
</feature>
<dbReference type="PANTHER" id="PTHR30213:SF1">
    <property type="entry name" value="INNER MEMBRANE PROTEIN YHJD"/>
    <property type="match status" value="1"/>
</dbReference>
<keyword evidence="3 6" id="KW-0812">Transmembrane</keyword>
<sequence length="381" mass="40381">MHYSSKPMTNPPPAPLPLWQKGLDLLKETGQEWSNDKVPRLAAALAYYTFFSLAPLLVVVIAVAGFFLGPDAVRGQLDNQIAGLVGQQSASAIQELVKSAYHPTSGFTATAIALAAILFGVSGLFGELQDALNTIWGVAPKPDRSWVEVVKQRFVSFSMVFGIAFLMLVSLVVSAVVSAVTGYFGALLPMPGFVPGLADVLVSVAITTLLFAMIYKVLPDVKIAWQDVAIGAAMTAILFVLGKSLIGLYLGQSSFGSSYGAAGSLVVVLVWVYYTVQILFFGAEFTKVFAKKYGSQIVPADNAMPIEQSVLARQGIGPSQYSQAVAAPAEPAALPALQAVGAEARLDPDAQQSEGQPEPTNPLKRAAAFIVSFLVLARLRK</sequence>
<evidence type="ECO:0000256" key="4">
    <source>
        <dbReference type="ARBA" id="ARBA00022989"/>
    </source>
</evidence>
<accession>A0ABY3PL65</accession>
<keyword evidence="2" id="KW-1003">Cell membrane</keyword>
<evidence type="ECO:0000256" key="3">
    <source>
        <dbReference type="ARBA" id="ARBA00022692"/>
    </source>
</evidence>
<evidence type="ECO:0000313" key="8">
    <source>
        <dbReference type="Proteomes" id="UP001054846"/>
    </source>
</evidence>
<feature type="transmembrane region" description="Helical" evidence="6">
    <location>
        <begin position="262"/>
        <end position="283"/>
    </location>
</feature>
<reference evidence="7 8" key="1">
    <citation type="journal article" date="2021" name="Genome Biol. Evol.">
        <title>Complete Genome Sequencing of a Novel Gloeobacter Species from a Waterfall Cave in Mexico.</title>
        <authorList>
            <person name="Saw J.H."/>
            <person name="Cardona T."/>
            <person name="Montejano G."/>
        </authorList>
    </citation>
    <scope>NUCLEOTIDE SEQUENCE [LARGE SCALE GENOMIC DNA]</scope>
    <source>
        <strain evidence="7">MG652769</strain>
    </source>
</reference>
<dbReference type="Pfam" id="PF03631">
    <property type="entry name" value="Virul_fac_BrkB"/>
    <property type="match status" value="1"/>
</dbReference>
<feature type="transmembrane region" description="Helical" evidence="6">
    <location>
        <begin position="200"/>
        <end position="218"/>
    </location>
</feature>
<name>A0ABY3PL65_9CYAN</name>
<comment type="subcellular location">
    <subcellularLocation>
        <location evidence="1">Cell membrane</location>
        <topology evidence="1">Multi-pass membrane protein</topology>
    </subcellularLocation>
</comment>
<protein>
    <submittedName>
        <fullName evidence="7">YihY/virulence factor BrkB family protein</fullName>
    </submittedName>
</protein>
<keyword evidence="8" id="KW-1185">Reference proteome</keyword>
<organism evidence="7 8">
    <name type="scientific">Gloeobacter morelensis MG652769</name>
    <dbReference type="NCBI Taxonomy" id="2781736"/>
    <lineage>
        <taxon>Bacteria</taxon>
        <taxon>Bacillati</taxon>
        <taxon>Cyanobacteriota</taxon>
        <taxon>Cyanophyceae</taxon>
        <taxon>Gloeobacterales</taxon>
        <taxon>Gloeobacteraceae</taxon>
        <taxon>Gloeobacter</taxon>
        <taxon>Gloeobacter morelensis</taxon>
    </lineage>
</organism>
<evidence type="ECO:0000256" key="1">
    <source>
        <dbReference type="ARBA" id="ARBA00004651"/>
    </source>
</evidence>
<evidence type="ECO:0000313" key="7">
    <source>
        <dbReference type="EMBL" id="UFP94405.1"/>
    </source>
</evidence>
<dbReference type="Proteomes" id="UP001054846">
    <property type="component" value="Chromosome"/>
</dbReference>
<dbReference type="InterPro" id="IPR017039">
    <property type="entry name" value="Virul_fac_BrkB"/>
</dbReference>
<feature type="transmembrane region" description="Helical" evidence="6">
    <location>
        <begin position="230"/>
        <end position="250"/>
    </location>
</feature>
<keyword evidence="5 6" id="KW-0472">Membrane</keyword>
<dbReference type="NCBIfam" id="TIGR00765">
    <property type="entry name" value="yihY_not_rbn"/>
    <property type="match status" value="1"/>
</dbReference>
<evidence type="ECO:0000256" key="5">
    <source>
        <dbReference type="ARBA" id="ARBA00023136"/>
    </source>
</evidence>
<dbReference type="PANTHER" id="PTHR30213">
    <property type="entry name" value="INNER MEMBRANE PROTEIN YHJD"/>
    <property type="match status" value="1"/>
</dbReference>
<keyword evidence="4 6" id="KW-1133">Transmembrane helix</keyword>
<evidence type="ECO:0000256" key="6">
    <source>
        <dbReference type="SAM" id="Phobius"/>
    </source>
</evidence>
<proteinExistence type="predicted"/>
<dbReference type="EMBL" id="CP063845">
    <property type="protein sequence ID" value="UFP94405.1"/>
    <property type="molecule type" value="Genomic_DNA"/>
</dbReference>
<evidence type="ECO:0000256" key="2">
    <source>
        <dbReference type="ARBA" id="ARBA00022475"/>
    </source>
</evidence>
<gene>
    <name evidence="7" type="ORF">ISF26_22125</name>
</gene>
<feature type="transmembrane region" description="Helical" evidence="6">
    <location>
        <begin position="106"/>
        <end position="125"/>
    </location>
</feature>
<feature type="transmembrane region" description="Helical" evidence="6">
    <location>
        <begin position="154"/>
        <end position="180"/>
    </location>
</feature>